<organism evidence="1 2">
    <name type="scientific">Methylomonas defluvii</name>
    <dbReference type="NCBI Taxonomy" id="3045149"/>
    <lineage>
        <taxon>Bacteria</taxon>
        <taxon>Pseudomonadati</taxon>
        <taxon>Pseudomonadota</taxon>
        <taxon>Gammaproteobacteria</taxon>
        <taxon>Methylococcales</taxon>
        <taxon>Methylococcaceae</taxon>
        <taxon>Methylomonas</taxon>
    </lineage>
</organism>
<gene>
    <name evidence="1" type="ORF">QLH52_05780</name>
</gene>
<sequence length="202" mass="23497">MSEARYSMSFTTGGLFRNESLKLIALYLELGDWDAVRDNVSTNNILQARTINSLRRVSREIISRLKTLSPDEIKLFTGISPQEQSYLLWLAVCRRYRFIADFAVEVLRERYISLKNDLSYEDFDSFFNRKSEWHAELDGIRPATRHKLRQVLFKMLREADLLTSKNIIIAAVLSPDIIRAIPAENRQDISCFPVFESDLKDI</sequence>
<dbReference type="EMBL" id="JAXARY010000004">
    <property type="protein sequence ID" value="MDX8126782.1"/>
    <property type="molecule type" value="Genomic_DNA"/>
</dbReference>
<reference evidence="1 2" key="1">
    <citation type="submission" date="2023-11" db="EMBL/GenBank/DDBJ databases">
        <authorList>
            <person name="Ouyang M.-Y."/>
        </authorList>
    </citation>
    <scope>NUCLEOTIDE SEQUENCE [LARGE SCALE GENOMIC DNA]</scope>
    <source>
        <strain evidence="1 2">OY6</strain>
    </source>
</reference>
<proteinExistence type="predicted"/>
<dbReference type="Gene3D" id="1.10.3540.10">
    <property type="entry name" value="uncharacterized protein from magnetospirillum magneticum domain"/>
    <property type="match status" value="1"/>
</dbReference>
<name>A0ABU4UBG4_9GAMM</name>
<comment type="caution">
    <text evidence="1">The sequence shown here is derived from an EMBL/GenBank/DDBJ whole genome shotgun (WGS) entry which is preliminary data.</text>
</comment>
<keyword evidence="2" id="KW-1185">Reference proteome</keyword>
<evidence type="ECO:0000313" key="1">
    <source>
        <dbReference type="EMBL" id="MDX8126782.1"/>
    </source>
</evidence>
<accession>A0ABU4UBG4</accession>
<protein>
    <submittedName>
        <fullName evidence="1">DUF1819 family protein</fullName>
    </submittedName>
</protein>
<dbReference type="Proteomes" id="UP001284537">
    <property type="component" value="Unassembled WGS sequence"/>
</dbReference>
<dbReference type="InterPro" id="IPR023137">
    <property type="entry name" value="BrxA_sf"/>
</dbReference>
<dbReference type="RefSeq" id="WP_096876851.1">
    <property type="nucleotide sequence ID" value="NZ_JAXARY010000004.1"/>
</dbReference>
<dbReference type="Pfam" id="PF08849">
    <property type="entry name" value="BrxA"/>
    <property type="match status" value="1"/>
</dbReference>
<evidence type="ECO:0000313" key="2">
    <source>
        <dbReference type="Proteomes" id="UP001284537"/>
    </source>
</evidence>
<dbReference type="InterPro" id="IPR014948">
    <property type="entry name" value="BrxA"/>
</dbReference>